<dbReference type="EMBL" id="KV440978">
    <property type="protein sequence ID" value="OAD75104.1"/>
    <property type="molecule type" value="Genomic_DNA"/>
</dbReference>
<dbReference type="InterPro" id="IPR052250">
    <property type="entry name" value="PDI_TMX3"/>
</dbReference>
<evidence type="ECO:0000256" key="4">
    <source>
        <dbReference type="ARBA" id="ARBA00023136"/>
    </source>
</evidence>
<dbReference type="GeneID" id="28999316"/>
<reference evidence="9" key="1">
    <citation type="submission" date="2015-06" db="EMBL/GenBank/DDBJ databases">
        <title>Expansion of signal transduction pathways in fungi by whole-genome duplication.</title>
        <authorList>
            <consortium name="DOE Joint Genome Institute"/>
            <person name="Corrochano L.M."/>
            <person name="Kuo A."/>
            <person name="Marcet-Houben M."/>
            <person name="Polaino S."/>
            <person name="Salamov A."/>
            <person name="Villalobos J.M."/>
            <person name="Alvarez M.I."/>
            <person name="Avalos J."/>
            <person name="Benito E.P."/>
            <person name="Benoit I."/>
            <person name="Burger G."/>
            <person name="Camino L.P."/>
            <person name="Canovas D."/>
            <person name="Cerda-Olmedo E."/>
            <person name="Cheng J.-F."/>
            <person name="Dominguez A."/>
            <person name="Elias M."/>
            <person name="Eslava A.P."/>
            <person name="Glaser F."/>
            <person name="Grimwood J."/>
            <person name="Gutierrez G."/>
            <person name="Heitman J."/>
            <person name="Henrissat B."/>
            <person name="Iturriaga E.A."/>
            <person name="Lang B.F."/>
            <person name="Lavin J.L."/>
            <person name="Lee S."/>
            <person name="Li W."/>
            <person name="Lindquist E."/>
            <person name="Lopez-Garcia S."/>
            <person name="Luque E.M."/>
            <person name="Marcos A.T."/>
            <person name="Martin J."/>
            <person name="McCluskey K."/>
            <person name="Medina H.R."/>
            <person name="Miralles-Duran A."/>
            <person name="Miyazaki A."/>
            <person name="Munoz-Torres E."/>
            <person name="Oguiza J.A."/>
            <person name="Ohm R."/>
            <person name="Olmedo M."/>
            <person name="Orejas M."/>
            <person name="Ortiz-Castellanos L."/>
            <person name="Pisabarro A.G."/>
            <person name="Rodriguez-Romero J."/>
            <person name="Ruiz-Herrera J."/>
            <person name="Ruiz-Vazquez R."/>
            <person name="Sanz C."/>
            <person name="Schackwitz W."/>
            <person name="Schmutz J."/>
            <person name="Shahriari M."/>
            <person name="Shelest E."/>
            <person name="Silva-Franco F."/>
            <person name="Soanes D."/>
            <person name="Syed K."/>
            <person name="Tagua V.G."/>
            <person name="Talbot N.J."/>
            <person name="Thon M."/>
            <person name="De vries R.P."/>
            <person name="Wiebenga A."/>
            <person name="Yadav J.S."/>
            <person name="Braun E.L."/>
            <person name="Baker S."/>
            <person name="Garre V."/>
            <person name="Horwitz B."/>
            <person name="Torres-Martinez S."/>
            <person name="Idnurm A."/>
            <person name="Herrera-Estrella A."/>
            <person name="Gabaldon T."/>
            <person name="Grigoriev I.V."/>
        </authorList>
    </citation>
    <scope>NUCLEOTIDE SEQUENCE [LARGE SCALE GENOMIC DNA]</scope>
    <source>
        <strain evidence="9">NRRL 1555(-)</strain>
    </source>
</reference>
<dbReference type="SUPFAM" id="SSF52833">
    <property type="entry name" value="Thioredoxin-like"/>
    <property type="match status" value="4"/>
</dbReference>
<evidence type="ECO:0000256" key="6">
    <source>
        <dbReference type="SAM" id="SignalP"/>
    </source>
</evidence>
<keyword evidence="4 5" id="KW-0472">Membrane</keyword>
<feature type="chain" id="PRO_5007890605" description="Thioredoxin domain-containing protein" evidence="6">
    <location>
        <begin position="22"/>
        <end position="549"/>
    </location>
</feature>
<dbReference type="CDD" id="cd02981">
    <property type="entry name" value="PDI_b_family"/>
    <property type="match status" value="1"/>
</dbReference>
<gene>
    <name evidence="8" type="ORF">PHYBLDRAFT_181061</name>
</gene>
<evidence type="ECO:0000259" key="7">
    <source>
        <dbReference type="PROSITE" id="PS51352"/>
    </source>
</evidence>
<dbReference type="Gene3D" id="3.40.30.10">
    <property type="entry name" value="Glutaredoxin"/>
    <property type="match status" value="4"/>
</dbReference>
<evidence type="ECO:0000256" key="5">
    <source>
        <dbReference type="SAM" id="Phobius"/>
    </source>
</evidence>
<keyword evidence="2 5" id="KW-0812">Transmembrane</keyword>
<dbReference type="CDD" id="cd02961">
    <property type="entry name" value="PDI_a_family"/>
    <property type="match status" value="2"/>
</dbReference>
<keyword evidence="9" id="KW-1185">Reference proteome</keyword>
<dbReference type="InParanoid" id="A0A167N658"/>
<feature type="domain" description="Thioredoxin" evidence="7">
    <location>
        <begin position="1"/>
        <end position="130"/>
    </location>
</feature>
<evidence type="ECO:0000313" key="9">
    <source>
        <dbReference type="Proteomes" id="UP000077315"/>
    </source>
</evidence>
<dbReference type="FunCoup" id="A0A167N658">
    <property type="interactions" value="314"/>
</dbReference>
<dbReference type="Pfam" id="PF13848">
    <property type="entry name" value="Thioredoxin_6"/>
    <property type="match status" value="1"/>
</dbReference>
<dbReference type="PANTHER" id="PTHR46426">
    <property type="entry name" value="PROTEIN DISULFIDE-ISOMERASE TMX3"/>
    <property type="match status" value="1"/>
</dbReference>
<dbReference type="PRINTS" id="PR00421">
    <property type="entry name" value="THIOREDOXIN"/>
</dbReference>
<name>A0A167N658_PHYB8</name>
<dbReference type="RefSeq" id="XP_018293144.1">
    <property type="nucleotide sequence ID" value="XM_018438410.1"/>
</dbReference>
<dbReference type="Pfam" id="PF00085">
    <property type="entry name" value="Thioredoxin"/>
    <property type="match status" value="2"/>
</dbReference>
<evidence type="ECO:0000256" key="1">
    <source>
        <dbReference type="ARBA" id="ARBA00004167"/>
    </source>
</evidence>
<dbReference type="PROSITE" id="PS51352">
    <property type="entry name" value="THIOREDOXIN_2"/>
    <property type="match status" value="2"/>
</dbReference>
<dbReference type="GO" id="GO:0005783">
    <property type="term" value="C:endoplasmic reticulum"/>
    <property type="evidence" value="ECO:0007669"/>
    <property type="project" value="TreeGrafter"/>
</dbReference>
<evidence type="ECO:0000256" key="2">
    <source>
        <dbReference type="ARBA" id="ARBA00022692"/>
    </source>
</evidence>
<accession>A0A167N658</accession>
<feature type="transmembrane region" description="Helical" evidence="5">
    <location>
        <begin position="511"/>
        <end position="529"/>
    </location>
</feature>
<dbReference type="InterPro" id="IPR013766">
    <property type="entry name" value="Thioredoxin_domain"/>
</dbReference>
<evidence type="ECO:0000313" key="8">
    <source>
        <dbReference type="EMBL" id="OAD75104.1"/>
    </source>
</evidence>
<dbReference type="PANTHER" id="PTHR46426:SF1">
    <property type="entry name" value="PROTEIN DISULFIDE-ISOMERASE TMX3"/>
    <property type="match status" value="1"/>
</dbReference>
<dbReference type="OrthoDB" id="427280at2759"/>
<keyword evidence="6" id="KW-0732">Signal</keyword>
<dbReference type="InterPro" id="IPR036249">
    <property type="entry name" value="Thioredoxin-like_sf"/>
</dbReference>
<keyword evidence="3 5" id="KW-1133">Transmembrane helix</keyword>
<evidence type="ECO:0000256" key="3">
    <source>
        <dbReference type="ARBA" id="ARBA00022989"/>
    </source>
</evidence>
<proteinExistence type="predicted"/>
<feature type="domain" description="Thioredoxin" evidence="7">
    <location>
        <begin position="131"/>
        <end position="254"/>
    </location>
</feature>
<protein>
    <recommendedName>
        <fullName evidence="7">Thioredoxin domain-containing protein</fullName>
    </recommendedName>
</protein>
<organism evidence="8 9">
    <name type="scientific">Phycomyces blakesleeanus (strain ATCC 8743b / DSM 1359 / FGSC 10004 / NBRC 33097 / NRRL 1555)</name>
    <dbReference type="NCBI Taxonomy" id="763407"/>
    <lineage>
        <taxon>Eukaryota</taxon>
        <taxon>Fungi</taxon>
        <taxon>Fungi incertae sedis</taxon>
        <taxon>Mucoromycota</taxon>
        <taxon>Mucoromycotina</taxon>
        <taxon>Mucoromycetes</taxon>
        <taxon>Mucorales</taxon>
        <taxon>Phycomycetaceae</taxon>
        <taxon>Phycomyces</taxon>
    </lineage>
</organism>
<comment type="subcellular location">
    <subcellularLocation>
        <location evidence="1">Membrane</location>
        <topology evidence="1">Single-pass membrane protein</topology>
    </subcellularLocation>
</comment>
<dbReference type="VEuPathDB" id="FungiDB:PHYBLDRAFT_181061"/>
<dbReference type="GO" id="GO:0016020">
    <property type="term" value="C:membrane"/>
    <property type="evidence" value="ECO:0007669"/>
    <property type="project" value="UniProtKB-SubCell"/>
</dbReference>
<feature type="signal peptide" evidence="6">
    <location>
        <begin position="1"/>
        <end position="21"/>
    </location>
</feature>
<sequence>MQLIWTVIAFVVATANHFVDGASLELTGDDFKSTTKKGLWFVEHFSPYCPHCQQFAPTWKKLSDEYADLANTKDFHFASVDCSVQGDLCKENDIRFFPTIKLYKDGTELDTYAVLRTWENLVAYIEEKTKEDEPEPTPDVPIIKSNPEGISVDLDESNIDIHLGNPDRPWFVKFYAPWCSHCQRLAPTWVQMAKDLKGQVDVGEVNCNDHRDLCTKYGVSGFPTLKMFAQGEIHNYMEDRSLSSLVGFAKKLAGSSVVEVTSTQLAEKLKEENVALVYLYQKETQAAGGLWKKVAEQFAGSLPFYKTDDIKVIEKFGLTVSDMPAAVIFKDGQATVSPVRSFEDTDAVKEMLVEWIKMNRYPLITHITPANAQEILRGEHIVVLGVIHPDDQASKAAFENTAKKVTSQGGMKTESILFAELDASTWRDFASDTYGVNKDEHPALIIVDPMNEVYFSRDTQQAALDIDEPISLLRTLEDISSQKLVGVSLLPLPSEASRKLGQSYRAIRSHWFITCATFGVVGALFYKVVYRKKARSNILPFRQPTQHKD</sequence>
<dbReference type="STRING" id="763407.A0A167N658"/>
<dbReference type="AlphaFoldDB" id="A0A167N658"/>
<dbReference type="Proteomes" id="UP000077315">
    <property type="component" value="Unassembled WGS sequence"/>
</dbReference>